<feature type="coiled-coil region" evidence="1">
    <location>
        <begin position="163"/>
        <end position="190"/>
    </location>
</feature>
<feature type="region of interest" description="Disordered" evidence="2">
    <location>
        <begin position="252"/>
        <end position="284"/>
    </location>
</feature>
<keyword evidence="1" id="KW-0175">Coiled coil</keyword>
<evidence type="ECO:0000313" key="3">
    <source>
        <dbReference type="EMBL" id="CAH0373307.1"/>
    </source>
</evidence>
<feature type="coiled-coil region" evidence="1">
    <location>
        <begin position="68"/>
        <end position="114"/>
    </location>
</feature>
<organism evidence="3 4">
    <name type="scientific">Pelagomonas calceolata</name>
    <dbReference type="NCBI Taxonomy" id="35677"/>
    <lineage>
        <taxon>Eukaryota</taxon>
        <taxon>Sar</taxon>
        <taxon>Stramenopiles</taxon>
        <taxon>Ochrophyta</taxon>
        <taxon>Pelagophyceae</taxon>
        <taxon>Pelagomonadales</taxon>
        <taxon>Pelagomonadaceae</taxon>
        <taxon>Pelagomonas</taxon>
    </lineage>
</organism>
<gene>
    <name evidence="3" type="ORF">PECAL_4P04940</name>
</gene>
<protein>
    <submittedName>
        <fullName evidence="3">Uncharacterized protein</fullName>
    </submittedName>
</protein>
<sequence>MALSERSLRDLRKIADLDAKTEAAHAAQEVADRRATALQDALAERAGRIAALERACRLPVGEDDDGAAAALEAAAEVAERDAVAAELAAAADARRAAEDRAAAATSRSESAESRVAGAALEARLASLQRDAMATAQSEGGAAMNAATAAADAAAEAAADARALALAETTKASLERQIVELRDRLIELARDRRFQICRANAADAAAQTARRRASRVVDDANRCAAEVRRCVARDAERAALLERVAELEAEVALRRRPRTPSPEPSPEIPVPTPAPEKPASEPWTSDAVLDAAWTAEFKRAERVASKEKERERARHLRDWAQLAVRRDEQRRWTDVLRESTERIEPAGVLTYSLKEVFELPAD</sequence>
<dbReference type="Proteomes" id="UP000789595">
    <property type="component" value="Unassembled WGS sequence"/>
</dbReference>
<evidence type="ECO:0000256" key="1">
    <source>
        <dbReference type="SAM" id="Coils"/>
    </source>
</evidence>
<dbReference type="AlphaFoldDB" id="A0A8J2SS97"/>
<name>A0A8J2SS97_9STRA</name>
<evidence type="ECO:0000256" key="2">
    <source>
        <dbReference type="SAM" id="MobiDB-lite"/>
    </source>
</evidence>
<accession>A0A8J2SS97</accession>
<comment type="caution">
    <text evidence="3">The sequence shown here is derived from an EMBL/GenBank/DDBJ whole genome shotgun (WGS) entry which is preliminary data.</text>
</comment>
<proteinExistence type="predicted"/>
<reference evidence="3" key="1">
    <citation type="submission" date="2021-11" db="EMBL/GenBank/DDBJ databases">
        <authorList>
            <consortium name="Genoscope - CEA"/>
            <person name="William W."/>
        </authorList>
    </citation>
    <scope>NUCLEOTIDE SEQUENCE</scope>
</reference>
<keyword evidence="4" id="KW-1185">Reference proteome</keyword>
<dbReference type="EMBL" id="CAKKNE010000004">
    <property type="protein sequence ID" value="CAH0373307.1"/>
    <property type="molecule type" value="Genomic_DNA"/>
</dbReference>
<evidence type="ECO:0000313" key="4">
    <source>
        <dbReference type="Proteomes" id="UP000789595"/>
    </source>
</evidence>
<feature type="compositionally biased region" description="Pro residues" evidence="2">
    <location>
        <begin position="258"/>
        <end position="275"/>
    </location>
</feature>